<dbReference type="SFLD" id="SFLDS00003">
    <property type="entry name" value="Haloacid_Dehalogenase"/>
    <property type="match status" value="1"/>
</dbReference>
<dbReference type="InterPro" id="IPR006439">
    <property type="entry name" value="HAD-SF_hydro_IA"/>
</dbReference>
<proteinExistence type="predicted"/>
<evidence type="ECO:0000313" key="1">
    <source>
        <dbReference type="EMBL" id="MBU3820253.1"/>
    </source>
</evidence>
<comment type="caution">
    <text evidence="1">The sequence shown here is derived from an EMBL/GenBank/DDBJ whole genome shotgun (WGS) entry which is preliminary data.</text>
</comment>
<dbReference type="Pfam" id="PF13419">
    <property type="entry name" value="HAD_2"/>
    <property type="match status" value="1"/>
</dbReference>
<dbReference type="InterPro" id="IPR041492">
    <property type="entry name" value="HAD_2"/>
</dbReference>
<dbReference type="PRINTS" id="PR00413">
    <property type="entry name" value="HADHALOGNASE"/>
</dbReference>
<dbReference type="GO" id="GO:0008967">
    <property type="term" value="F:phosphoglycolate phosphatase activity"/>
    <property type="evidence" value="ECO:0007669"/>
    <property type="project" value="TreeGrafter"/>
</dbReference>
<dbReference type="GO" id="GO:0006281">
    <property type="term" value="P:DNA repair"/>
    <property type="evidence" value="ECO:0007669"/>
    <property type="project" value="TreeGrafter"/>
</dbReference>
<evidence type="ECO:0000313" key="2">
    <source>
        <dbReference type="Proteomes" id="UP000824178"/>
    </source>
</evidence>
<dbReference type="Proteomes" id="UP000824178">
    <property type="component" value="Unassembled WGS sequence"/>
</dbReference>
<dbReference type="InterPro" id="IPR023214">
    <property type="entry name" value="HAD_sf"/>
</dbReference>
<dbReference type="PANTHER" id="PTHR43434:SF1">
    <property type="entry name" value="PHOSPHOGLYCOLATE PHOSPHATASE"/>
    <property type="match status" value="1"/>
</dbReference>
<sequence length="221" mass="23902">MIHTILFDLDGTLLNTIDDLADAGNWVCAQNGWPLHTVEEYKYMVGNGIPKLVERFSPPEARTPERLAQTLAQFTARYDAHKEDKTAPYPGIPELLAALRKEGVQTAVFSNKADALCGGILDHYFGPGVFSAVRGSRPGVPTKPDPTGLWELMKQLGAGPDTTLFVGDSNVDIQTGHNAGLPALGVVWGFRGAAELTAAGADALAYRPEEILEYIKQSKRL</sequence>
<organism evidence="1 2">
    <name type="scientific">Candidatus Faecalibacterium intestinavium</name>
    <dbReference type="NCBI Taxonomy" id="2838580"/>
    <lineage>
        <taxon>Bacteria</taxon>
        <taxon>Bacillati</taxon>
        <taxon>Bacillota</taxon>
        <taxon>Clostridia</taxon>
        <taxon>Eubacteriales</taxon>
        <taxon>Oscillospiraceae</taxon>
        <taxon>Faecalibacterium</taxon>
    </lineage>
</organism>
<reference evidence="1" key="2">
    <citation type="submission" date="2021-04" db="EMBL/GenBank/DDBJ databases">
        <authorList>
            <person name="Gilroy R."/>
        </authorList>
    </citation>
    <scope>NUCLEOTIDE SEQUENCE</scope>
    <source>
        <strain evidence="1">742</strain>
    </source>
</reference>
<dbReference type="InterPro" id="IPR036412">
    <property type="entry name" value="HAD-like_sf"/>
</dbReference>
<protein>
    <submittedName>
        <fullName evidence="1">HAD family hydrolase</fullName>
    </submittedName>
</protein>
<gene>
    <name evidence="1" type="ORF">H9864_07800</name>
</gene>
<dbReference type="GO" id="GO:0005829">
    <property type="term" value="C:cytosol"/>
    <property type="evidence" value="ECO:0007669"/>
    <property type="project" value="TreeGrafter"/>
</dbReference>
<dbReference type="PANTHER" id="PTHR43434">
    <property type="entry name" value="PHOSPHOGLYCOLATE PHOSPHATASE"/>
    <property type="match status" value="1"/>
</dbReference>
<dbReference type="NCBIfam" id="TIGR01509">
    <property type="entry name" value="HAD-SF-IA-v3"/>
    <property type="match status" value="1"/>
</dbReference>
<dbReference type="Gene3D" id="1.10.150.240">
    <property type="entry name" value="Putative phosphatase, domain 2"/>
    <property type="match status" value="1"/>
</dbReference>
<dbReference type="InterPro" id="IPR023198">
    <property type="entry name" value="PGP-like_dom2"/>
</dbReference>
<dbReference type="EMBL" id="JAHLFH010000165">
    <property type="protein sequence ID" value="MBU3820253.1"/>
    <property type="molecule type" value="Genomic_DNA"/>
</dbReference>
<accession>A0A9E2NR42</accession>
<dbReference type="Gene3D" id="3.40.50.1000">
    <property type="entry name" value="HAD superfamily/HAD-like"/>
    <property type="match status" value="1"/>
</dbReference>
<dbReference type="AlphaFoldDB" id="A0A9E2NR42"/>
<dbReference type="SFLD" id="SFLDG01129">
    <property type="entry name" value="C1.5:_HAD__Beta-PGM__Phosphata"/>
    <property type="match status" value="1"/>
</dbReference>
<reference evidence="1" key="1">
    <citation type="journal article" date="2021" name="PeerJ">
        <title>Extensive microbial diversity within the chicken gut microbiome revealed by metagenomics and culture.</title>
        <authorList>
            <person name="Gilroy R."/>
            <person name="Ravi A."/>
            <person name="Getino M."/>
            <person name="Pursley I."/>
            <person name="Horton D.L."/>
            <person name="Alikhan N.F."/>
            <person name="Baker D."/>
            <person name="Gharbi K."/>
            <person name="Hall N."/>
            <person name="Watson M."/>
            <person name="Adriaenssens E.M."/>
            <person name="Foster-Nyarko E."/>
            <person name="Jarju S."/>
            <person name="Secka A."/>
            <person name="Antonio M."/>
            <person name="Oren A."/>
            <person name="Chaudhuri R.R."/>
            <person name="La Ragione R."/>
            <person name="Hildebrand F."/>
            <person name="Pallen M.J."/>
        </authorList>
    </citation>
    <scope>NUCLEOTIDE SEQUENCE</scope>
    <source>
        <strain evidence="1">742</strain>
    </source>
</reference>
<name>A0A9E2NR42_9FIRM</name>
<dbReference type="SUPFAM" id="SSF56784">
    <property type="entry name" value="HAD-like"/>
    <property type="match status" value="1"/>
</dbReference>
<dbReference type="InterPro" id="IPR050155">
    <property type="entry name" value="HAD-like_hydrolase_sf"/>
</dbReference>
<keyword evidence="1" id="KW-0378">Hydrolase</keyword>